<accession>A0A182MSU6</accession>
<dbReference type="Proteomes" id="UP000075883">
    <property type="component" value="Unassembled WGS sequence"/>
</dbReference>
<evidence type="ECO:0000256" key="1">
    <source>
        <dbReference type="SAM" id="Phobius"/>
    </source>
</evidence>
<keyword evidence="1" id="KW-0472">Membrane</keyword>
<reference evidence="2" key="2">
    <citation type="submission" date="2020-05" db="UniProtKB">
        <authorList>
            <consortium name="EnsemblMetazoa"/>
        </authorList>
    </citation>
    <scope>IDENTIFICATION</scope>
    <source>
        <strain evidence="2">A-37</strain>
    </source>
</reference>
<dbReference type="EnsemblMetazoa" id="ACUA025447-RA">
    <property type="protein sequence ID" value="ACUA025447-PA"/>
    <property type="gene ID" value="ACUA025447"/>
</dbReference>
<dbReference type="VEuPathDB" id="VectorBase:ACUA025447"/>
<keyword evidence="1" id="KW-0812">Transmembrane</keyword>
<protein>
    <submittedName>
        <fullName evidence="2">Uncharacterized protein</fullName>
    </submittedName>
</protein>
<keyword evidence="3" id="KW-1185">Reference proteome</keyword>
<sequence length="144" mass="16017">MMEHYSPQRQDLITVVISGAPTQIPFHPTVLFAPWLPFAAGTEGVKAFGHTPLRPRRVSAANQQLGKGQTLSQRLASDRIHIFVIAIHSPSHSPASCNVLRNRPYKGARIFISPSIFVGCALISLPSSSLEVPRYYKELMYYKD</sequence>
<dbReference type="EMBL" id="AXCM01001005">
    <property type="status" value="NOT_ANNOTATED_CDS"/>
    <property type="molecule type" value="Genomic_DNA"/>
</dbReference>
<evidence type="ECO:0000313" key="3">
    <source>
        <dbReference type="Proteomes" id="UP000075883"/>
    </source>
</evidence>
<name>A0A182MSU6_9DIPT</name>
<organism evidence="2 3">
    <name type="scientific">Anopheles culicifacies</name>
    <dbReference type="NCBI Taxonomy" id="139723"/>
    <lineage>
        <taxon>Eukaryota</taxon>
        <taxon>Metazoa</taxon>
        <taxon>Ecdysozoa</taxon>
        <taxon>Arthropoda</taxon>
        <taxon>Hexapoda</taxon>
        <taxon>Insecta</taxon>
        <taxon>Pterygota</taxon>
        <taxon>Neoptera</taxon>
        <taxon>Endopterygota</taxon>
        <taxon>Diptera</taxon>
        <taxon>Nematocera</taxon>
        <taxon>Culicoidea</taxon>
        <taxon>Culicidae</taxon>
        <taxon>Anophelinae</taxon>
        <taxon>Anopheles</taxon>
        <taxon>culicifacies species complex</taxon>
    </lineage>
</organism>
<keyword evidence="1" id="KW-1133">Transmembrane helix</keyword>
<proteinExistence type="predicted"/>
<reference evidence="3" key="1">
    <citation type="submission" date="2013-09" db="EMBL/GenBank/DDBJ databases">
        <title>The Genome Sequence of Anopheles culicifacies species A.</title>
        <authorList>
            <consortium name="The Broad Institute Genomics Platform"/>
            <person name="Neafsey D.E."/>
            <person name="Besansky N."/>
            <person name="Howell P."/>
            <person name="Walton C."/>
            <person name="Young S.K."/>
            <person name="Zeng Q."/>
            <person name="Gargeya S."/>
            <person name="Fitzgerald M."/>
            <person name="Haas B."/>
            <person name="Abouelleil A."/>
            <person name="Allen A.W."/>
            <person name="Alvarado L."/>
            <person name="Arachchi H.M."/>
            <person name="Berlin A.M."/>
            <person name="Chapman S.B."/>
            <person name="Gainer-Dewar J."/>
            <person name="Goldberg J."/>
            <person name="Griggs A."/>
            <person name="Gujja S."/>
            <person name="Hansen M."/>
            <person name="Howarth C."/>
            <person name="Imamovic A."/>
            <person name="Ireland A."/>
            <person name="Larimer J."/>
            <person name="McCowan C."/>
            <person name="Murphy C."/>
            <person name="Pearson M."/>
            <person name="Poon T.W."/>
            <person name="Priest M."/>
            <person name="Roberts A."/>
            <person name="Saif S."/>
            <person name="Shea T."/>
            <person name="Sisk P."/>
            <person name="Sykes S."/>
            <person name="Wortman J."/>
            <person name="Nusbaum C."/>
            <person name="Birren B."/>
        </authorList>
    </citation>
    <scope>NUCLEOTIDE SEQUENCE [LARGE SCALE GENOMIC DNA]</scope>
    <source>
        <strain evidence="3">A-37</strain>
    </source>
</reference>
<dbReference type="AlphaFoldDB" id="A0A182MSU6"/>
<evidence type="ECO:0000313" key="2">
    <source>
        <dbReference type="EnsemblMetazoa" id="ACUA025447-PA"/>
    </source>
</evidence>
<dbReference type="EMBL" id="AXCM01001004">
    <property type="status" value="NOT_ANNOTATED_CDS"/>
    <property type="molecule type" value="Genomic_DNA"/>
</dbReference>
<feature type="transmembrane region" description="Helical" evidence="1">
    <location>
        <begin position="110"/>
        <end position="130"/>
    </location>
</feature>